<keyword evidence="3" id="KW-1185">Reference proteome</keyword>
<dbReference type="STRING" id="915471.SAMN05216201_10653"/>
<gene>
    <name evidence="2" type="ORF">SAMN05216201_10653</name>
</gene>
<evidence type="ECO:0000313" key="2">
    <source>
        <dbReference type="EMBL" id="SEJ24244.1"/>
    </source>
</evidence>
<dbReference type="EMBL" id="FNZE01000006">
    <property type="protein sequence ID" value="SEJ24244.1"/>
    <property type="molecule type" value="Genomic_DNA"/>
</dbReference>
<dbReference type="AlphaFoldDB" id="A0A1H6X9W3"/>
<keyword evidence="1" id="KW-0732">Signal</keyword>
<sequence>MTKLLLTLLGLCTLGLCATAFADHERYDDRRWWRNGWEGERKEEFRDGPCRVKLESKRDEFKREIKCKDGRGAWWRGEWKDEFRDGRCRVKQDVKRDEFKEEVKCD</sequence>
<dbReference type="Proteomes" id="UP000242930">
    <property type="component" value="Unassembled WGS sequence"/>
</dbReference>
<evidence type="ECO:0000313" key="3">
    <source>
        <dbReference type="Proteomes" id="UP000242930"/>
    </source>
</evidence>
<feature type="signal peptide" evidence="1">
    <location>
        <begin position="1"/>
        <end position="22"/>
    </location>
</feature>
<evidence type="ECO:0000256" key="1">
    <source>
        <dbReference type="SAM" id="SignalP"/>
    </source>
</evidence>
<protein>
    <submittedName>
        <fullName evidence="2">Uncharacterized protein</fullName>
    </submittedName>
</protein>
<feature type="chain" id="PRO_5017257539" evidence="1">
    <location>
        <begin position="23"/>
        <end position="106"/>
    </location>
</feature>
<accession>A0A1H6X9W3</accession>
<reference evidence="3" key="1">
    <citation type="submission" date="2016-10" db="EMBL/GenBank/DDBJ databases">
        <authorList>
            <person name="Varghese N."/>
            <person name="Submissions S."/>
        </authorList>
    </citation>
    <scope>NUCLEOTIDE SEQUENCE [LARGE SCALE GENOMIC DNA]</scope>
    <source>
        <strain evidence="3">LMG 25967</strain>
    </source>
</reference>
<proteinExistence type="predicted"/>
<dbReference type="RefSeq" id="WP_090310065.1">
    <property type="nucleotide sequence ID" value="NZ_FNZE01000006.1"/>
</dbReference>
<name>A0A1H6X9W3_9PSED</name>
<dbReference type="OrthoDB" id="6931506at2"/>
<organism evidence="2 3">
    <name type="scientific">Pseudomonas linyingensis</name>
    <dbReference type="NCBI Taxonomy" id="915471"/>
    <lineage>
        <taxon>Bacteria</taxon>
        <taxon>Pseudomonadati</taxon>
        <taxon>Pseudomonadota</taxon>
        <taxon>Gammaproteobacteria</taxon>
        <taxon>Pseudomonadales</taxon>
        <taxon>Pseudomonadaceae</taxon>
        <taxon>Pseudomonas</taxon>
    </lineage>
</organism>